<dbReference type="PANTHER" id="PTHR32322">
    <property type="entry name" value="INNER MEMBRANE TRANSPORTER"/>
    <property type="match status" value="1"/>
</dbReference>
<evidence type="ECO:0000256" key="4">
    <source>
        <dbReference type="ARBA" id="ARBA00022989"/>
    </source>
</evidence>
<dbReference type="EMBL" id="JBHRYJ010000001">
    <property type="protein sequence ID" value="MFC3675556.1"/>
    <property type="molecule type" value="Genomic_DNA"/>
</dbReference>
<feature type="transmembrane region" description="Helical" evidence="6">
    <location>
        <begin position="276"/>
        <end position="293"/>
    </location>
</feature>
<organism evidence="8 9">
    <name type="scientific">Ferrovibrio xuzhouensis</name>
    <dbReference type="NCBI Taxonomy" id="1576914"/>
    <lineage>
        <taxon>Bacteria</taxon>
        <taxon>Pseudomonadati</taxon>
        <taxon>Pseudomonadota</taxon>
        <taxon>Alphaproteobacteria</taxon>
        <taxon>Rhodospirillales</taxon>
        <taxon>Rhodospirillaceae</taxon>
        <taxon>Ferrovibrio</taxon>
    </lineage>
</organism>
<feature type="transmembrane region" description="Helical" evidence="6">
    <location>
        <begin position="38"/>
        <end position="57"/>
    </location>
</feature>
<feature type="transmembrane region" description="Helical" evidence="6">
    <location>
        <begin position="220"/>
        <end position="244"/>
    </location>
</feature>
<dbReference type="InterPro" id="IPR000620">
    <property type="entry name" value="EamA_dom"/>
</dbReference>
<feature type="transmembrane region" description="Helical" evidence="6">
    <location>
        <begin position="251"/>
        <end position="270"/>
    </location>
</feature>
<dbReference type="InterPro" id="IPR050638">
    <property type="entry name" value="AA-Vitamin_Transporters"/>
</dbReference>
<dbReference type="Proteomes" id="UP001595711">
    <property type="component" value="Unassembled WGS sequence"/>
</dbReference>
<dbReference type="RefSeq" id="WP_379724341.1">
    <property type="nucleotide sequence ID" value="NZ_JBHRYJ010000001.1"/>
</dbReference>
<accession>A0ABV7VG03</accession>
<keyword evidence="4 6" id="KW-1133">Transmembrane helix</keyword>
<comment type="caution">
    <text evidence="8">The sequence shown here is derived from an EMBL/GenBank/DDBJ whole genome shotgun (WGS) entry which is preliminary data.</text>
</comment>
<gene>
    <name evidence="8" type="ORF">ACFOOQ_08385</name>
</gene>
<comment type="similarity">
    <text evidence="2">Belongs to the EamA transporter family.</text>
</comment>
<feature type="transmembrane region" description="Helical" evidence="6">
    <location>
        <begin position="102"/>
        <end position="120"/>
    </location>
</feature>
<keyword evidence="3 6" id="KW-0812">Transmembrane</keyword>
<evidence type="ECO:0000256" key="6">
    <source>
        <dbReference type="SAM" id="Phobius"/>
    </source>
</evidence>
<proteinExistence type="inferred from homology"/>
<evidence type="ECO:0000313" key="8">
    <source>
        <dbReference type="EMBL" id="MFC3675556.1"/>
    </source>
</evidence>
<dbReference type="InterPro" id="IPR037185">
    <property type="entry name" value="EmrE-like"/>
</dbReference>
<evidence type="ECO:0000256" key="3">
    <source>
        <dbReference type="ARBA" id="ARBA00022692"/>
    </source>
</evidence>
<feature type="transmembrane region" description="Helical" evidence="6">
    <location>
        <begin position="127"/>
        <end position="144"/>
    </location>
</feature>
<evidence type="ECO:0000259" key="7">
    <source>
        <dbReference type="Pfam" id="PF00892"/>
    </source>
</evidence>
<feature type="transmembrane region" description="Helical" evidence="6">
    <location>
        <begin position="189"/>
        <end position="208"/>
    </location>
</feature>
<evidence type="ECO:0000256" key="5">
    <source>
        <dbReference type="ARBA" id="ARBA00023136"/>
    </source>
</evidence>
<comment type="subcellular location">
    <subcellularLocation>
        <location evidence="1">Membrane</location>
        <topology evidence="1">Multi-pass membrane protein</topology>
    </subcellularLocation>
</comment>
<feature type="transmembrane region" description="Helical" evidence="6">
    <location>
        <begin position="12"/>
        <end position="32"/>
    </location>
</feature>
<feature type="domain" description="EamA" evidence="7">
    <location>
        <begin position="156"/>
        <end position="293"/>
    </location>
</feature>
<name>A0ABV7VG03_9PROT</name>
<sequence>MIQRNALDRTAVVILLLCCACWGLSQIAIKIANAGISPVLQAGLRSIGAAVLLLAWCRMHRIPLFGRDGTLWWGIAAGLLFALEFLLVYWGLSYTTASRGVVFVYTSPFVVALGAHAFVANDRLTRLRLLGLCAAFAGLLLAFADSLRLPSRIELVGDVMCFAGAIAWGATTVLIKASPLARCRPEKTLFYQLGVSAIVLPAAARLLFGEPFALVPTAPVLLALGYQIVLVAFVSYATWFWLVAHYPASRLSAFSFLTPVFGVVFGALLLQETVTPLLIAAVALICAGIYLVNRPARQA</sequence>
<keyword evidence="5 6" id="KW-0472">Membrane</keyword>
<feature type="transmembrane region" description="Helical" evidence="6">
    <location>
        <begin position="156"/>
        <end position="177"/>
    </location>
</feature>
<dbReference type="Gene3D" id="1.10.3730.20">
    <property type="match status" value="1"/>
</dbReference>
<dbReference type="SUPFAM" id="SSF103481">
    <property type="entry name" value="Multidrug resistance efflux transporter EmrE"/>
    <property type="match status" value="2"/>
</dbReference>
<evidence type="ECO:0000313" key="9">
    <source>
        <dbReference type="Proteomes" id="UP001595711"/>
    </source>
</evidence>
<feature type="domain" description="EamA" evidence="7">
    <location>
        <begin position="11"/>
        <end position="143"/>
    </location>
</feature>
<dbReference type="Pfam" id="PF00892">
    <property type="entry name" value="EamA"/>
    <property type="match status" value="2"/>
</dbReference>
<dbReference type="PANTHER" id="PTHR32322:SF2">
    <property type="entry name" value="EAMA DOMAIN-CONTAINING PROTEIN"/>
    <property type="match status" value="1"/>
</dbReference>
<keyword evidence="9" id="KW-1185">Reference proteome</keyword>
<evidence type="ECO:0000256" key="1">
    <source>
        <dbReference type="ARBA" id="ARBA00004141"/>
    </source>
</evidence>
<protein>
    <submittedName>
        <fullName evidence="8">DMT family transporter</fullName>
    </submittedName>
</protein>
<feature type="transmembrane region" description="Helical" evidence="6">
    <location>
        <begin position="69"/>
        <end position="90"/>
    </location>
</feature>
<reference evidence="9" key="1">
    <citation type="journal article" date="2019" name="Int. J. Syst. Evol. Microbiol.">
        <title>The Global Catalogue of Microorganisms (GCM) 10K type strain sequencing project: providing services to taxonomists for standard genome sequencing and annotation.</title>
        <authorList>
            <consortium name="The Broad Institute Genomics Platform"/>
            <consortium name="The Broad Institute Genome Sequencing Center for Infectious Disease"/>
            <person name="Wu L."/>
            <person name="Ma J."/>
        </authorList>
    </citation>
    <scope>NUCLEOTIDE SEQUENCE [LARGE SCALE GENOMIC DNA]</scope>
    <source>
        <strain evidence="9">KCTC 42182</strain>
    </source>
</reference>
<evidence type="ECO:0000256" key="2">
    <source>
        <dbReference type="ARBA" id="ARBA00007362"/>
    </source>
</evidence>